<proteinExistence type="predicted"/>
<dbReference type="FunCoup" id="H0WNW9">
    <property type="interactions" value="203"/>
</dbReference>
<dbReference type="GO" id="GO:0045667">
    <property type="term" value="P:regulation of osteoblast differentiation"/>
    <property type="evidence" value="ECO:0007669"/>
    <property type="project" value="TreeGrafter"/>
</dbReference>
<dbReference type="InterPro" id="IPR033272">
    <property type="entry name" value="Hemogen"/>
</dbReference>
<evidence type="ECO:0000313" key="2">
    <source>
        <dbReference type="Ensembl" id="ENSOGAP00000003551.2"/>
    </source>
</evidence>
<feature type="region of interest" description="Disordered" evidence="1">
    <location>
        <begin position="403"/>
        <end position="463"/>
    </location>
</feature>
<dbReference type="EMBL" id="AAQR03033300">
    <property type="status" value="NOT_ANNOTATED_CDS"/>
    <property type="molecule type" value="Genomic_DNA"/>
</dbReference>
<protein>
    <submittedName>
        <fullName evidence="2">Hemogen</fullName>
    </submittedName>
</protein>
<reference evidence="2" key="2">
    <citation type="submission" date="2025-08" db="UniProtKB">
        <authorList>
            <consortium name="Ensembl"/>
        </authorList>
    </citation>
    <scope>IDENTIFICATION</scope>
</reference>
<dbReference type="InParanoid" id="H0WNW9"/>
<feature type="compositionally biased region" description="Polar residues" evidence="1">
    <location>
        <begin position="345"/>
        <end position="360"/>
    </location>
</feature>
<feature type="compositionally biased region" description="Basic residues" evidence="1">
    <location>
        <begin position="61"/>
        <end position="79"/>
    </location>
</feature>
<reference evidence="2" key="3">
    <citation type="submission" date="2025-09" db="UniProtKB">
        <authorList>
            <consortium name="Ensembl"/>
        </authorList>
    </citation>
    <scope>IDENTIFICATION</scope>
</reference>
<sequence>VELGKDKSHGRNHQTPDLHQEENSAPEVIGNWSLRSREQLRKRKAELQENQASQWLSGEQKKRKYQRTGKGNQRGRKSKQNTELKMEPQSQIEKEIMEQALAPTEKEAELPGSVTEALPLVASPREVMPKEHFSEVRQESIIQQENSSAYQETVVQNNSSETCQHMAEPEDLAPKTCQEIAVLQDHPLNTCQDTAEPEDLAPKMCQEIAVLEDHPLKLLQDTAEPRDFTPKMFQEIAVLKALPCPTSEDTADLEGHAPEAGPKPDVPEGYTLDGHQKPEAPEECNAESDREIAENEGFFPKTQELAVPKDLSTKPHPETVEPEHSSHKTYKEIAVYKALSHKTIQETPQPEESSPDTYQETPGPGKYSPRIYQETPTFKEYSPEINQETLEPEDLSAKTCENKDMPKECLPEPHQEIGEPQDRDPRVNQEDAKDVYGFSQEIKEKPKAEEPEIPAIRNIPPEIPPENDVYSFVFF</sequence>
<evidence type="ECO:0000313" key="3">
    <source>
        <dbReference type="Proteomes" id="UP000005225"/>
    </source>
</evidence>
<feature type="compositionally biased region" description="Polar residues" evidence="1">
    <location>
        <begin position="48"/>
        <end position="57"/>
    </location>
</feature>
<dbReference type="HOGENOM" id="CLU_569802_0_0_1"/>
<dbReference type="AlphaFoldDB" id="H0WNW9"/>
<dbReference type="STRING" id="30611.ENSOGAP00000003551"/>
<dbReference type="eggNOG" id="ENOG502SBFR">
    <property type="taxonomic scope" value="Eukaryota"/>
</dbReference>
<dbReference type="PANTHER" id="PTHR15993:SF6">
    <property type="entry name" value="HEMOGEN"/>
    <property type="match status" value="1"/>
</dbReference>
<feature type="region of interest" description="Disordered" evidence="1">
    <location>
        <begin position="246"/>
        <end position="371"/>
    </location>
</feature>
<feature type="compositionally biased region" description="Basic and acidic residues" evidence="1">
    <location>
        <begin position="80"/>
        <end position="90"/>
    </location>
</feature>
<keyword evidence="3" id="KW-1185">Reference proteome</keyword>
<feature type="compositionally biased region" description="Basic and acidic residues" evidence="1">
    <location>
        <begin position="1"/>
        <end position="22"/>
    </location>
</feature>
<feature type="compositionally biased region" description="Basic and acidic residues" evidence="1">
    <location>
        <begin position="441"/>
        <end position="450"/>
    </location>
</feature>
<gene>
    <name evidence="2" type="primary">HEMGN</name>
</gene>
<dbReference type="GeneTree" id="ENSGT00390000004522"/>
<feature type="region of interest" description="Disordered" evidence="1">
    <location>
        <begin position="1"/>
        <end position="90"/>
    </location>
</feature>
<feature type="compositionally biased region" description="Basic and acidic residues" evidence="1">
    <location>
        <begin position="311"/>
        <end position="331"/>
    </location>
</feature>
<dbReference type="OMA" id="MCQEIAV"/>
<organism evidence="2 3">
    <name type="scientific">Otolemur garnettii</name>
    <name type="common">Small-eared galago</name>
    <name type="synonym">Garnett's greater bushbaby</name>
    <dbReference type="NCBI Taxonomy" id="30611"/>
    <lineage>
        <taxon>Eukaryota</taxon>
        <taxon>Metazoa</taxon>
        <taxon>Chordata</taxon>
        <taxon>Craniata</taxon>
        <taxon>Vertebrata</taxon>
        <taxon>Euteleostomi</taxon>
        <taxon>Mammalia</taxon>
        <taxon>Eutheria</taxon>
        <taxon>Euarchontoglires</taxon>
        <taxon>Primates</taxon>
        <taxon>Strepsirrhini</taxon>
        <taxon>Lorisiformes</taxon>
        <taxon>Galagidae</taxon>
        <taxon>Otolemur</taxon>
    </lineage>
</organism>
<dbReference type="Proteomes" id="UP000005225">
    <property type="component" value="Unassembled WGS sequence"/>
</dbReference>
<dbReference type="PANTHER" id="PTHR15993">
    <property type="entry name" value="HEMOGEN"/>
    <property type="match status" value="1"/>
</dbReference>
<dbReference type="GO" id="GO:0005654">
    <property type="term" value="C:nucleoplasm"/>
    <property type="evidence" value="ECO:0007669"/>
    <property type="project" value="Ensembl"/>
</dbReference>
<dbReference type="EMBL" id="AAQR03033299">
    <property type="status" value="NOT_ANNOTATED_CDS"/>
    <property type="molecule type" value="Genomic_DNA"/>
</dbReference>
<evidence type="ECO:0000256" key="1">
    <source>
        <dbReference type="SAM" id="MobiDB-lite"/>
    </source>
</evidence>
<dbReference type="Ensembl" id="ENSOGAT00000003989.2">
    <property type="protein sequence ID" value="ENSOGAP00000003551.2"/>
    <property type="gene ID" value="ENSOGAG00000003987.2"/>
</dbReference>
<dbReference type="GO" id="GO:0030154">
    <property type="term" value="P:cell differentiation"/>
    <property type="evidence" value="ECO:0007669"/>
    <property type="project" value="InterPro"/>
</dbReference>
<feature type="compositionally biased region" description="Basic and acidic residues" evidence="1">
    <location>
        <begin position="403"/>
        <end position="434"/>
    </location>
</feature>
<name>H0WNW9_OTOGA</name>
<reference evidence="3" key="1">
    <citation type="submission" date="2011-03" db="EMBL/GenBank/DDBJ databases">
        <title>Version 3 of the genome sequence of Otolemur garnettii (Bushbaby).</title>
        <authorList>
            <consortium name="The Broad Institute Genome Sequencing Platform"/>
            <person name="Di Palma F."/>
            <person name="Johnson J."/>
            <person name="Lander E.S."/>
            <person name="Lindblad-Toh K."/>
            <person name="Jaffe D.B."/>
            <person name="Gnerre S."/>
            <person name="MacCallum I."/>
            <person name="Przybylski D."/>
            <person name="Ribeiro F.J."/>
            <person name="Burton J.N."/>
            <person name="Walker B.J."/>
            <person name="Sharpe T."/>
            <person name="Hall G."/>
        </authorList>
    </citation>
    <scope>NUCLEOTIDE SEQUENCE [LARGE SCALE GENOMIC DNA]</scope>
</reference>
<accession>H0WNW9</accession>
<dbReference type="EMBL" id="AAQR03033298">
    <property type="status" value="NOT_ANNOTATED_CDS"/>
    <property type="molecule type" value="Genomic_DNA"/>
</dbReference>